<gene>
    <name evidence="4" type="ORF">CKAN_02159800</name>
</gene>
<evidence type="ECO:0000256" key="2">
    <source>
        <dbReference type="ARBA" id="ARBA00061659"/>
    </source>
</evidence>
<feature type="repeat" description="PPR" evidence="3">
    <location>
        <begin position="199"/>
        <end position="233"/>
    </location>
</feature>
<evidence type="ECO:0000313" key="4">
    <source>
        <dbReference type="EMBL" id="RWR92388.1"/>
    </source>
</evidence>
<dbReference type="Pfam" id="PF13041">
    <property type="entry name" value="PPR_2"/>
    <property type="match status" value="3"/>
</dbReference>
<evidence type="ECO:0000256" key="1">
    <source>
        <dbReference type="ARBA" id="ARBA00022737"/>
    </source>
</evidence>
<feature type="repeat" description="PPR" evidence="3">
    <location>
        <begin position="302"/>
        <end position="336"/>
    </location>
</feature>
<feature type="repeat" description="PPR" evidence="3">
    <location>
        <begin position="98"/>
        <end position="132"/>
    </location>
</feature>
<dbReference type="Gene3D" id="1.25.40.10">
    <property type="entry name" value="Tetratricopeptide repeat domain"/>
    <property type="match status" value="4"/>
</dbReference>
<keyword evidence="1" id="KW-0677">Repeat</keyword>
<evidence type="ECO:0000313" key="5">
    <source>
        <dbReference type="Proteomes" id="UP000283530"/>
    </source>
</evidence>
<feature type="repeat" description="PPR" evidence="3">
    <location>
        <begin position="337"/>
        <end position="371"/>
    </location>
</feature>
<dbReference type="AlphaFoldDB" id="A0A3S3PK45"/>
<keyword evidence="5" id="KW-1185">Reference proteome</keyword>
<dbReference type="EMBL" id="QPKB01000009">
    <property type="protein sequence ID" value="RWR92388.1"/>
    <property type="molecule type" value="Genomic_DNA"/>
</dbReference>
<dbReference type="PROSITE" id="PS51375">
    <property type="entry name" value="PPR"/>
    <property type="match status" value="4"/>
</dbReference>
<dbReference type="NCBIfam" id="TIGR00756">
    <property type="entry name" value="PPR"/>
    <property type="match status" value="4"/>
</dbReference>
<dbReference type="PANTHER" id="PTHR47926:SF347">
    <property type="entry name" value="PENTATRICOPEPTIDE REPEAT-CONTAINING PROTEIN"/>
    <property type="match status" value="1"/>
</dbReference>
<dbReference type="OrthoDB" id="1862136at2759"/>
<dbReference type="GO" id="GO:0003723">
    <property type="term" value="F:RNA binding"/>
    <property type="evidence" value="ECO:0007669"/>
    <property type="project" value="InterPro"/>
</dbReference>
<protein>
    <submittedName>
        <fullName evidence="4">Pentatricopeptide repeat-containing protein, chloroplastic-like protein</fullName>
    </submittedName>
</protein>
<name>A0A3S3PK45_9MAGN</name>
<dbReference type="Proteomes" id="UP000283530">
    <property type="component" value="Unassembled WGS sequence"/>
</dbReference>
<dbReference type="GO" id="GO:0009451">
    <property type="term" value="P:RNA modification"/>
    <property type="evidence" value="ECO:0007669"/>
    <property type="project" value="InterPro"/>
</dbReference>
<dbReference type="InterPro" id="IPR011990">
    <property type="entry name" value="TPR-like_helical_dom_sf"/>
</dbReference>
<dbReference type="InterPro" id="IPR046960">
    <property type="entry name" value="PPR_At4g14850-like_plant"/>
</dbReference>
<dbReference type="FunFam" id="1.25.40.10:FF:000280">
    <property type="entry name" value="Pentatricopeptide repeat-containing protein"/>
    <property type="match status" value="1"/>
</dbReference>
<comment type="caution">
    <text evidence="4">The sequence shown here is derived from an EMBL/GenBank/DDBJ whole genome shotgun (WGS) entry which is preliminary data.</text>
</comment>
<sequence>MGTSISLILLRSPSPSLRSLCTCSCSQGSIYIYKDSYYYTRLLQHCISPQILNTIHAQIIISGLQQSPFLAAKLVSQYADFCRMERARQVFDVVSNRDVLLWNVVVRGYANLGPFEKAVEVYQLMRCSGVCPNRYTFPFVLKACAALGDGRKGQAIHGHVFRAGFESDLFVGNALVALYARCGDVVIARKLFDGIPERDLVSWNSMIAGYSQNNCAHQALMLFHKMLRERTASVPDRVTCVTLLPVCAQLAAVQEGMWIHSYILKMGMEVDVALGSGLVGMYASCGHLDVARDVFDRIPNKNIVVWNAIIGGFGMHGLADQAIEMFVQMVEEGVRPDDIIILCIISACSHGGMVEKGLEIFERMEDYGVERNVGHYACVVDLLGRAGRLHEAFTFIENMPMDGGKDVWGALLGACRIHNNLELAEQAARRLFVLDPENAGRYVLLAKMYEDAGWFEDAASVRKLMKERRVRKPLGCSEIEVDRVVHTFGVEDESHPMTGQIYDTLDRLEMVIEDVSG</sequence>
<dbReference type="PANTHER" id="PTHR47926">
    <property type="entry name" value="PENTATRICOPEPTIDE REPEAT-CONTAINING PROTEIN"/>
    <property type="match status" value="1"/>
</dbReference>
<dbReference type="InterPro" id="IPR002885">
    <property type="entry name" value="PPR_rpt"/>
</dbReference>
<accession>A0A3S3PK45</accession>
<organism evidence="4 5">
    <name type="scientific">Cinnamomum micranthum f. kanehirae</name>
    <dbReference type="NCBI Taxonomy" id="337451"/>
    <lineage>
        <taxon>Eukaryota</taxon>
        <taxon>Viridiplantae</taxon>
        <taxon>Streptophyta</taxon>
        <taxon>Embryophyta</taxon>
        <taxon>Tracheophyta</taxon>
        <taxon>Spermatophyta</taxon>
        <taxon>Magnoliopsida</taxon>
        <taxon>Magnoliidae</taxon>
        <taxon>Laurales</taxon>
        <taxon>Lauraceae</taxon>
        <taxon>Cinnamomum</taxon>
    </lineage>
</organism>
<dbReference type="FunFam" id="1.25.40.10:FF:000427">
    <property type="entry name" value="Pentatricopeptide repeat-containing protein chloroplastic"/>
    <property type="match status" value="1"/>
</dbReference>
<reference evidence="4 5" key="1">
    <citation type="journal article" date="2019" name="Nat. Plants">
        <title>Stout camphor tree genome fills gaps in understanding of flowering plant genome evolution.</title>
        <authorList>
            <person name="Chaw S.M."/>
            <person name="Liu Y.C."/>
            <person name="Wu Y.W."/>
            <person name="Wang H.Y."/>
            <person name="Lin C.I."/>
            <person name="Wu C.S."/>
            <person name="Ke H.M."/>
            <person name="Chang L.Y."/>
            <person name="Hsu C.Y."/>
            <person name="Yang H.T."/>
            <person name="Sudianto E."/>
            <person name="Hsu M.H."/>
            <person name="Wu K.P."/>
            <person name="Wang L.N."/>
            <person name="Leebens-Mack J.H."/>
            <person name="Tsai I.J."/>
        </authorList>
    </citation>
    <scope>NUCLEOTIDE SEQUENCE [LARGE SCALE GENOMIC DNA]</scope>
    <source>
        <strain evidence="5">cv. Chaw 1501</strain>
        <tissue evidence="4">Young leaves</tissue>
    </source>
</reference>
<dbReference type="FunFam" id="1.25.40.10:FF:000031">
    <property type="entry name" value="Pentatricopeptide repeat-containing protein mitochondrial"/>
    <property type="match status" value="1"/>
</dbReference>
<proteinExistence type="inferred from homology"/>
<evidence type="ECO:0000256" key="3">
    <source>
        <dbReference type="PROSITE-ProRule" id="PRU00708"/>
    </source>
</evidence>
<dbReference type="Pfam" id="PF20431">
    <property type="entry name" value="E_motif"/>
    <property type="match status" value="1"/>
</dbReference>
<dbReference type="STRING" id="337451.A0A3S3PK45"/>
<dbReference type="InterPro" id="IPR046848">
    <property type="entry name" value="E_motif"/>
</dbReference>
<dbReference type="Pfam" id="PF01535">
    <property type="entry name" value="PPR"/>
    <property type="match status" value="3"/>
</dbReference>
<comment type="similarity">
    <text evidence="2">Belongs to the PPR family. PCMP-E subfamily.</text>
</comment>